<dbReference type="EMBL" id="JAGZYH010000049">
    <property type="protein sequence ID" value="MBS6622764.1"/>
    <property type="molecule type" value="Genomic_DNA"/>
</dbReference>
<organism evidence="1 2">
    <name type="scientific">Faecalibacterium prausnitzii</name>
    <dbReference type="NCBI Taxonomy" id="853"/>
    <lineage>
        <taxon>Bacteria</taxon>
        <taxon>Bacillati</taxon>
        <taxon>Bacillota</taxon>
        <taxon>Clostridia</taxon>
        <taxon>Eubacteriales</taxon>
        <taxon>Oscillospiraceae</taxon>
        <taxon>Faecalibacterium</taxon>
    </lineage>
</organism>
<comment type="caution">
    <text evidence="1">The sequence shown here is derived from an EMBL/GenBank/DDBJ whole genome shotgun (WGS) entry which is preliminary data.</text>
</comment>
<dbReference type="Proteomes" id="UP000811365">
    <property type="component" value="Unassembled WGS sequence"/>
</dbReference>
<protein>
    <submittedName>
        <fullName evidence="1">Uncharacterized protein</fullName>
    </submittedName>
</protein>
<sequence length="115" mass="13459">MKYNAFGAELDRNGYAPSILQQGERCHMCGGHYIYDWLDRHEVFGGAYREKSKELGLWVLLCHHEHHIFGREAVHNNRAKDLELKQEAQRAAMAAYGWNTEEFIAQFGRNYLEDE</sequence>
<dbReference type="AlphaFoldDB" id="A0A9E1GLX8"/>
<evidence type="ECO:0000313" key="2">
    <source>
        <dbReference type="Proteomes" id="UP000811365"/>
    </source>
</evidence>
<reference evidence="1" key="1">
    <citation type="submission" date="2021-02" db="EMBL/GenBank/DDBJ databases">
        <title>Infant gut strain persistence is associated with maternal origin, phylogeny, and functional potential including surface adhesion and iron acquisition.</title>
        <authorList>
            <person name="Lou Y.C."/>
        </authorList>
    </citation>
    <scope>NUCLEOTIDE SEQUENCE</scope>
    <source>
        <strain evidence="1">L2_039_000G1_dasL2_039_000G1_maxbin2.maxbin.077</strain>
    </source>
</reference>
<gene>
    <name evidence="1" type="ORF">KH315_11480</name>
</gene>
<evidence type="ECO:0000313" key="1">
    <source>
        <dbReference type="EMBL" id="MBS6622764.1"/>
    </source>
</evidence>
<accession>A0A9E1GLX8</accession>
<proteinExistence type="predicted"/>
<name>A0A9E1GLX8_9FIRM</name>